<sequence>MNLHTGSGEVARHHEKPISEVQGRKSRRSPGWALAHPPGEVAMPRM</sequence>
<comment type="caution">
    <text evidence="2">The sequence shown here is derived from an EMBL/GenBank/DDBJ whole genome shotgun (WGS) entry which is preliminary data.</text>
</comment>
<organism evidence="2 3">
    <name type="scientific">Hyalangium minutum</name>
    <dbReference type="NCBI Taxonomy" id="394096"/>
    <lineage>
        <taxon>Bacteria</taxon>
        <taxon>Pseudomonadati</taxon>
        <taxon>Myxococcota</taxon>
        <taxon>Myxococcia</taxon>
        <taxon>Myxococcales</taxon>
        <taxon>Cystobacterineae</taxon>
        <taxon>Archangiaceae</taxon>
        <taxon>Hyalangium</taxon>
    </lineage>
</organism>
<gene>
    <name evidence="2" type="ORF">DB31_3675</name>
</gene>
<dbReference type="Proteomes" id="UP000028725">
    <property type="component" value="Unassembled WGS sequence"/>
</dbReference>
<protein>
    <submittedName>
        <fullName evidence="2">Uncharacterized protein</fullName>
    </submittedName>
</protein>
<dbReference type="EMBL" id="JMCB01000002">
    <property type="protein sequence ID" value="KFE71545.1"/>
    <property type="molecule type" value="Genomic_DNA"/>
</dbReference>
<evidence type="ECO:0000313" key="3">
    <source>
        <dbReference type="Proteomes" id="UP000028725"/>
    </source>
</evidence>
<reference evidence="2 3" key="1">
    <citation type="submission" date="2014-04" db="EMBL/GenBank/DDBJ databases">
        <title>Genome assembly of Hyalangium minutum DSM 14724.</title>
        <authorList>
            <person name="Sharma G."/>
            <person name="Subramanian S."/>
        </authorList>
    </citation>
    <scope>NUCLEOTIDE SEQUENCE [LARGE SCALE GENOMIC DNA]</scope>
    <source>
        <strain evidence="2 3">DSM 14724</strain>
    </source>
</reference>
<proteinExistence type="predicted"/>
<keyword evidence="3" id="KW-1185">Reference proteome</keyword>
<accession>A0A085WV32</accession>
<dbReference type="AlphaFoldDB" id="A0A085WV32"/>
<evidence type="ECO:0000313" key="2">
    <source>
        <dbReference type="EMBL" id="KFE71545.1"/>
    </source>
</evidence>
<evidence type="ECO:0000256" key="1">
    <source>
        <dbReference type="SAM" id="MobiDB-lite"/>
    </source>
</evidence>
<dbReference type="STRING" id="394096.DB31_3675"/>
<feature type="region of interest" description="Disordered" evidence="1">
    <location>
        <begin position="1"/>
        <end position="46"/>
    </location>
</feature>
<name>A0A085WV32_9BACT</name>